<feature type="domain" description="SecDF P1 head subdomain" evidence="3">
    <location>
        <begin position="210"/>
        <end position="321"/>
    </location>
</feature>
<dbReference type="InterPro" id="IPR054384">
    <property type="entry name" value="SecDF_P1_head"/>
</dbReference>
<dbReference type="Gene3D" id="3.30.1360.200">
    <property type="match status" value="1"/>
</dbReference>
<evidence type="ECO:0000313" key="5">
    <source>
        <dbReference type="Proteomes" id="UP001055940"/>
    </source>
</evidence>
<dbReference type="Proteomes" id="UP001055940">
    <property type="component" value="Chromosome"/>
</dbReference>
<proteinExistence type="predicted"/>
<evidence type="ECO:0000256" key="1">
    <source>
        <dbReference type="SAM" id="MobiDB-lite"/>
    </source>
</evidence>
<keyword evidence="2" id="KW-0812">Transmembrane</keyword>
<feature type="compositionally biased region" description="Low complexity" evidence="1">
    <location>
        <begin position="157"/>
        <end position="173"/>
    </location>
</feature>
<reference evidence="4" key="1">
    <citation type="submission" date="2022-06" db="EMBL/GenBank/DDBJ databases">
        <authorList>
            <person name="Ping M."/>
        </authorList>
    </citation>
    <scope>NUCLEOTIDE SEQUENCE</scope>
    <source>
        <strain evidence="4">JCM11759T</strain>
    </source>
</reference>
<feature type="region of interest" description="Disordered" evidence="1">
    <location>
        <begin position="1"/>
        <end position="38"/>
    </location>
</feature>
<feature type="transmembrane region" description="Helical" evidence="2">
    <location>
        <begin position="46"/>
        <end position="68"/>
    </location>
</feature>
<name>A0ABY5CZY7_9ACTN</name>
<dbReference type="Gene3D" id="3.30.70.3400">
    <property type="match status" value="1"/>
</dbReference>
<keyword evidence="2" id="KW-0472">Membrane</keyword>
<protein>
    <recommendedName>
        <fullName evidence="3">SecDF P1 head subdomain domain-containing protein</fullName>
    </recommendedName>
</protein>
<evidence type="ECO:0000313" key="4">
    <source>
        <dbReference type="EMBL" id="USY17521.1"/>
    </source>
</evidence>
<feature type="region of interest" description="Disordered" evidence="1">
    <location>
        <begin position="153"/>
        <end position="175"/>
    </location>
</feature>
<keyword evidence="5" id="KW-1185">Reference proteome</keyword>
<organism evidence="4 5">
    <name type="scientific">Nocardiopsis exhalans</name>
    <dbReference type="NCBI Taxonomy" id="163604"/>
    <lineage>
        <taxon>Bacteria</taxon>
        <taxon>Bacillati</taxon>
        <taxon>Actinomycetota</taxon>
        <taxon>Actinomycetes</taxon>
        <taxon>Streptosporangiales</taxon>
        <taxon>Nocardiopsidaceae</taxon>
        <taxon>Nocardiopsis</taxon>
    </lineage>
</organism>
<dbReference type="EMBL" id="CP099837">
    <property type="protein sequence ID" value="USY17521.1"/>
    <property type="molecule type" value="Genomic_DNA"/>
</dbReference>
<sequence>MSPNPPGPGSAPHQGFTPRPGYAPDPGHQSWPGGGPHSRRRVSRGLLVALSVGAALLAVVLTAGVVWWQNTERVLLLRTLDSEHGAAANAETTELTAELLRQRLELAYGEATTVTRVGDDLIEVRAGRGVDLEALSDSLTDRESIAFHPVLAADSGTPAADNPWDDAPGPADPTGDDWSELTTEELEELLGRDLSGPDPDLVELTVTDGNGQELQLGAAELRGGAVLDARPGQQGTSWTLDITFTPEGAEGWRRLTGNAACHGMEEPQRRVAIVLGEELLSAPVVNPDVVCGVGISGDATSIAGPAGNFDSEGAREMADRILLGELHLPVEVVEIS</sequence>
<evidence type="ECO:0000256" key="2">
    <source>
        <dbReference type="SAM" id="Phobius"/>
    </source>
</evidence>
<dbReference type="RefSeq" id="WP_254417086.1">
    <property type="nucleotide sequence ID" value="NZ_BAAAJB010000011.1"/>
</dbReference>
<accession>A0ABY5CZY7</accession>
<keyword evidence="2" id="KW-1133">Transmembrane helix</keyword>
<gene>
    <name evidence="4" type="ORF">NE857_19480</name>
</gene>
<dbReference type="Pfam" id="PF22599">
    <property type="entry name" value="SecDF_P1_head"/>
    <property type="match status" value="1"/>
</dbReference>
<evidence type="ECO:0000259" key="3">
    <source>
        <dbReference type="Pfam" id="PF22599"/>
    </source>
</evidence>